<dbReference type="Pfam" id="PF11807">
    <property type="entry name" value="UstYa"/>
    <property type="match status" value="1"/>
</dbReference>
<organism evidence="4 5">
    <name type="scientific">Mycena rosella</name>
    <name type="common">Pink bonnet</name>
    <name type="synonym">Agaricus rosellus</name>
    <dbReference type="NCBI Taxonomy" id="1033263"/>
    <lineage>
        <taxon>Eukaryota</taxon>
        <taxon>Fungi</taxon>
        <taxon>Dikarya</taxon>
        <taxon>Basidiomycota</taxon>
        <taxon>Agaricomycotina</taxon>
        <taxon>Agaricomycetes</taxon>
        <taxon>Agaricomycetidae</taxon>
        <taxon>Agaricales</taxon>
        <taxon>Marasmiineae</taxon>
        <taxon>Mycenaceae</taxon>
        <taxon>Mycena</taxon>
    </lineage>
</organism>
<protein>
    <submittedName>
        <fullName evidence="4">Uncharacterized protein</fullName>
    </submittedName>
</protein>
<evidence type="ECO:0000313" key="5">
    <source>
        <dbReference type="Proteomes" id="UP001221757"/>
    </source>
</evidence>
<evidence type="ECO:0000256" key="1">
    <source>
        <dbReference type="ARBA" id="ARBA00004685"/>
    </source>
</evidence>
<name>A0AAD7CW30_MYCRO</name>
<dbReference type="GO" id="GO:0043386">
    <property type="term" value="P:mycotoxin biosynthetic process"/>
    <property type="evidence" value="ECO:0007669"/>
    <property type="project" value="InterPro"/>
</dbReference>
<proteinExistence type="inferred from homology"/>
<dbReference type="PANTHER" id="PTHR33365:SF11">
    <property type="entry name" value="TAT PATHWAY SIGNAL SEQUENCE"/>
    <property type="match status" value="1"/>
</dbReference>
<evidence type="ECO:0000313" key="4">
    <source>
        <dbReference type="EMBL" id="KAJ7661184.1"/>
    </source>
</evidence>
<dbReference type="AlphaFoldDB" id="A0AAD7CW30"/>
<sequence length="137" mass="15454">SEIPRYFRPAAMKFEVPDGQYPLEDDGKWASNIPPQRGFIRLGSEGTTFAVALYHQLHCINGVRSAYVWTRDGRFKTEAARLGAFGHVNHCFDVLRQSLLCKADTTLIPAGAADQAGVTRRCRDWAQVREYIDSNHE</sequence>
<feature type="non-terminal residue" evidence="4">
    <location>
        <position position="1"/>
    </location>
</feature>
<comment type="similarity">
    <text evidence="3">Belongs to the ustYa family.</text>
</comment>
<dbReference type="InterPro" id="IPR021765">
    <property type="entry name" value="UstYa-like"/>
</dbReference>
<dbReference type="Proteomes" id="UP001221757">
    <property type="component" value="Unassembled WGS sequence"/>
</dbReference>
<keyword evidence="2" id="KW-0560">Oxidoreductase</keyword>
<comment type="caution">
    <text evidence="4">The sequence shown here is derived from an EMBL/GenBank/DDBJ whole genome shotgun (WGS) entry which is preliminary data.</text>
</comment>
<dbReference type="GO" id="GO:0016491">
    <property type="term" value="F:oxidoreductase activity"/>
    <property type="evidence" value="ECO:0007669"/>
    <property type="project" value="UniProtKB-KW"/>
</dbReference>
<accession>A0AAD7CW30</accession>
<gene>
    <name evidence="4" type="ORF">B0H17DRAFT_898944</name>
</gene>
<feature type="non-terminal residue" evidence="4">
    <location>
        <position position="137"/>
    </location>
</feature>
<evidence type="ECO:0000256" key="3">
    <source>
        <dbReference type="ARBA" id="ARBA00035112"/>
    </source>
</evidence>
<evidence type="ECO:0000256" key="2">
    <source>
        <dbReference type="ARBA" id="ARBA00023002"/>
    </source>
</evidence>
<dbReference type="PANTHER" id="PTHR33365">
    <property type="entry name" value="YALI0B05434P"/>
    <property type="match status" value="1"/>
</dbReference>
<reference evidence="4" key="1">
    <citation type="submission" date="2023-03" db="EMBL/GenBank/DDBJ databases">
        <title>Massive genome expansion in bonnet fungi (Mycena s.s.) driven by repeated elements and novel gene families across ecological guilds.</title>
        <authorList>
            <consortium name="Lawrence Berkeley National Laboratory"/>
            <person name="Harder C.B."/>
            <person name="Miyauchi S."/>
            <person name="Viragh M."/>
            <person name="Kuo A."/>
            <person name="Thoen E."/>
            <person name="Andreopoulos B."/>
            <person name="Lu D."/>
            <person name="Skrede I."/>
            <person name="Drula E."/>
            <person name="Henrissat B."/>
            <person name="Morin E."/>
            <person name="Kohler A."/>
            <person name="Barry K."/>
            <person name="LaButti K."/>
            <person name="Morin E."/>
            <person name="Salamov A."/>
            <person name="Lipzen A."/>
            <person name="Mereny Z."/>
            <person name="Hegedus B."/>
            <person name="Baldrian P."/>
            <person name="Stursova M."/>
            <person name="Weitz H."/>
            <person name="Taylor A."/>
            <person name="Grigoriev I.V."/>
            <person name="Nagy L.G."/>
            <person name="Martin F."/>
            <person name="Kauserud H."/>
        </authorList>
    </citation>
    <scope>NUCLEOTIDE SEQUENCE</scope>
    <source>
        <strain evidence="4">CBHHK067</strain>
    </source>
</reference>
<keyword evidence="5" id="KW-1185">Reference proteome</keyword>
<dbReference type="EMBL" id="JARKIE010000251">
    <property type="protein sequence ID" value="KAJ7661184.1"/>
    <property type="molecule type" value="Genomic_DNA"/>
</dbReference>
<comment type="pathway">
    <text evidence="1">Mycotoxin biosynthesis.</text>
</comment>